<dbReference type="OrthoDB" id="10314171at2759"/>
<proteinExistence type="predicted"/>
<accession>A0A1Y1V9F3</accession>
<protein>
    <submittedName>
        <fullName evidence="1">Uncharacterized protein</fullName>
    </submittedName>
</protein>
<sequence>MDTSNMENNVENLSGNIGDKIDCHDKILAHFQHSISGPQKIFPVSDSIFDDLLLIRQQQIKLAIDHMNIGKKNQDNMKFSDINEDPEVRYNQNANLIQQKEIDSNYIISNIGKLNEKRNAFQQTILEKSPFSNVNTEKK</sequence>
<reference evidence="1 2" key="2">
    <citation type="submission" date="2016-08" db="EMBL/GenBank/DDBJ databases">
        <title>Pervasive Adenine N6-methylation of Active Genes in Fungi.</title>
        <authorList>
            <consortium name="DOE Joint Genome Institute"/>
            <person name="Mondo S.J."/>
            <person name="Dannebaum R.O."/>
            <person name="Kuo R.C."/>
            <person name="Labutti K."/>
            <person name="Haridas S."/>
            <person name="Kuo A."/>
            <person name="Salamov A."/>
            <person name="Ahrendt S.R."/>
            <person name="Lipzen A."/>
            <person name="Sullivan W."/>
            <person name="Andreopoulos W.B."/>
            <person name="Clum A."/>
            <person name="Lindquist E."/>
            <person name="Daum C."/>
            <person name="Ramamoorthy G.K."/>
            <person name="Gryganskyi A."/>
            <person name="Culley D."/>
            <person name="Magnuson J.K."/>
            <person name="James T.Y."/>
            <person name="O'Malley M.A."/>
            <person name="Stajich J.E."/>
            <person name="Spatafora J.W."/>
            <person name="Visel A."/>
            <person name="Grigoriev I.V."/>
        </authorList>
    </citation>
    <scope>NUCLEOTIDE SEQUENCE [LARGE SCALE GENOMIC DNA]</scope>
    <source>
        <strain evidence="2">finn</strain>
    </source>
</reference>
<reference evidence="1 2" key="1">
    <citation type="submission" date="2016-08" db="EMBL/GenBank/DDBJ databases">
        <title>Genomes of anaerobic fungi encode conserved fungal cellulosomes for biomass hydrolysis.</title>
        <authorList>
            <consortium name="DOE Joint Genome Institute"/>
            <person name="Haitjema C.H."/>
            <person name="Gilmore S.P."/>
            <person name="Henske J.K."/>
            <person name="Solomon K.V."/>
            <person name="De Groot R."/>
            <person name="Kuo A."/>
            <person name="Mondo S.J."/>
            <person name="Salamov A.A."/>
            <person name="Labutti K."/>
            <person name="Zhao Z."/>
            <person name="Chiniquy J."/>
            <person name="Barry K."/>
            <person name="Brewer H.M."/>
            <person name="Purvine S.O."/>
            <person name="Wright A.T."/>
            <person name="Boxma B."/>
            <person name="Van Alen T."/>
            <person name="Hackstein J.H."/>
            <person name="Baker S.E."/>
            <person name="Grigoriev I.V."/>
            <person name="O'Malley M.A."/>
        </authorList>
    </citation>
    <scope>NUCLEOTIDE SEQUENCE [LARGE SCALE GENOMIC DNA]</scope>
    <source>
        <strain evidence="2">finn</strain>
    </source>
</reference>
<comment type="caution">
    <text evidence="1">The sequence shown here is derived from an EMBL/GenBank/DDBJ whole genome shotgun (WGS) entry which is preliminary data.</text>
</comment>
<gene>
    <name evidence="1" type="ORF">BCR36DRAFT_352696</name>
</gene>
<dbReference type="AlphaFoldDB" id="A0A1Y1V9F3"/>
<organism evidence="1 2">
    <name type="scientific">Piromyces finnis</name>
    <dbReference type="NCBI Taxonomy" id="1754191"/>
    <lineage>
        <taxon>Eukaryota</taxon>
        <taxon>Fungi</taxon>
        <taxon>Fungi incertae sedis</taxon>
        <taxon>Chytridiomycota</taxon>
        <taxon>Chytridiomycota incertae sedis</taxon>
        <taxon>Neocallimastigomycetes</taxon>
        <taxon>Neocallimastigales</taxon>
        <taxon>Neocallimastigaceae</taxon>
        <taxon>Piromyces</taxon>
    </lineage>
</organism>
<evidence type="ECO:0000313" key="1">
    <source>
        <dbReference type="EMBL" id="ORX50418.1"/>
    </source>
</evidence>
<evidence type="ECO:0000313" key="2">
    <source>
        <dbReference type="Proteomes" id="UP000193719"/>
    </source>
</evidence>
<keyword evidence="2" id="KW-1185">Reference proteome</keyword>
<dbReference type="Proteomes" id="UP000193719">
    <property type="component" value="Unassembled WGS sequence"/>
</dbReference>
<name>A0A1Y1V9F3_9FUNG</name>
<dbReference type="EMBL" id="MCFH01000021">
    <property type="protein sequence ID" value="ORX50418.1"/>
    <property type="molecule type" value="Genomic_DNA"/>
</dbReference>